<name>A0ABW6S5A6_9NOCA</name>
<gene>
    <name evidence="1" type="ORF">ACFYXQ_27240</name>
</gene>
<sequence length="68" mass="7138">MSTSPDPVDAEQSTEYVLRFTVPAAMTEEFAPAFGQLIGAIEPVLGAITERGGEVGLTRNGVDISDVL</sequence>
<proteinExistence type="predicted"/>
<protein>
    <submittedName>
        <fullName evidence="1">Uncharacterized protein</fullName>
    </submittedName>
</protein>
<comment type="caution">
    <text evidence="1">The sequence shown here is derived from an EMBL/GenBank/DDBJ whole genome shotgun (WGS) entry which is preliminary data.</text>
</comment>
<evidence type="ECO:0000313" key="1">
    <source>
        <dbReference type="EMBL" id="MFF3571480.1"/>
    </source>
</evidence>
<accession>A0ABW6S5A6</accession>
<organism evidence="1 2">
    <name type="scientific">Nocardia jiangxiensis</name>
    <dbReference type="NCBI Taxonomy" id="282685"/>
    <lineage>
        <taxon>Bacteria</taxon>
        <taxon>Bacillati</taxon>
        <taxon>Actinomycetota</taxon>
        <taxon>Actinomycetes</taxon>
        <taxon>Mycobacteriales</taxon>
        <taxon>Nocardiaceae</taxon>
        <taxon>Nocardia</taxon>
    </lineage>
</organism>
<dbReference type="Proteomes" id="UP001601992">
    <property type="component" value="Unassembled WGS sequence"/>
</dbReference>
<dbReference type="RefSeq" id="WP_040826441.1">
    <property type="nucleotide sequence ID" value="NZ_JBIAQY010000010.1"/>
</dbReference>
<dbReference type="EMBL" id="JBIAQY010000010">
    <property type="protein sequence ID" value="MFF3571480.1"/>
    <property type="molecule type" value="Genomic_DNA"/>
</dbReference>
<keyword evidence="2" id="KW-1185">Reference proteome</keyword>
<reference evidence="1 2" key="1">
    <citation type="submission" date="2024-10" db="EMBL/GenBank/DDBJ databases">
        <title>The Natural Products Discovery Center: Release of the First 8490 Sequenced Strains for Exploring Actinobacteria Biosynthetic Diversity.</title>
        <authorList>
            <person name="Kalkreuter E."/>
            <person name="Kautsar S.A."/>
            <person name="Yang D."/>
            <person name="Bader C.D."/>
            <person name="Teijaro C.N."/>
            <person name="Fluegel L."/>
            <person name="Davis C.M."/>
            <person name="Simpson J.R."/>
            <person name="Lauterbach L."/>
            <person name="Steele A.D."/>
            <person name="Gui C."/>
            <person name="Meng S."/>
            <person name="Li G."/>
            <person name="Viehrig K."/>
            <person name="Ye F."/>
            <person name="Su P."/>
            <person name="Kiefer A.F."/>
            <person name="Nichols A."/>
            <person name="Cepeda A.J."/>
            <person name="Yan W."/>
            <person name="Fan B."/>
            <person name="Jiang Y."/>
            <person name="Adhikari A."/>
            <person name="Zheng C.-J."/>
            <person name="Schuster L."/>
            <person name="Cowan T.M."/>
            <person name="Smanski M.J."/>
            <person name="Chevrette M.G."/>
            <person name="De Carvalho L.P.S."/>
            <person name="Shen B."/>
        </authorList>
    </citation>
    <scope>NUCLEOTIDE SEQUENCE [LARGE SCALE GENOMIC DNA]</scope>
    <source>
        <strain evidence="1 2">NPDC002593</strain>
    </source>
</reference>
<evidence type="ECO:0000313" key="2">
    <source>
        <dbReference type="Proteomes" id="UP001601992"/>
    </source>
</evidence>